<organism evidence="3 4">
    <name type="scientific">Paractinoplanes rhizophilus</name>
    <dbReference type="NCBI Taxonomy" id="1416877"/>
    <lineage>
        <taxon>Bacteria</taxon>
        <taxon>Bacillati</taxon>
        <taxon>Actinomycetota</taxon>
        <taxon>Actinomycetes</taxon>
        <taxon>Micromonosporales</taxon>
        <taxon>Micromonosporaceae</taxon>
        <taxon>Paractinoplanes</taxon>
    </lineage>
</organism>
<dbReference type="InterPro" id="IPR025326">
    <property type="entry name" value="DUF4232"/>
</dbReference>
<sequence>MRNIRLLPLAAVFATAACGSLPPVPEPDPTASPSAVVAPECPPPGVRITADRGDAAAGYREISLHLTNCGSTEYALRGRPEITVLDDKQQPLKVTVGKSIHYPAEPRRMTLKPGQGTSAVLSWHHIVTSGTVQTGAELEVAPVKGAPAQLVKLPEPMDLGTTGKLDTSAWL</sequence>
<proteinExistence type="predicted"/>
<dbReference type="PROSITE" id="PS51257">
    <property type="entry name" value="PROKAR_LIPOPROTEIN"/>
    <property type="match status" value="1"/>
</dbReference>
<dbReference type="Pfam" id="PF14016">
    <property type="entry name" value="DUF4232"/>
    <property type="match status" value="1"/>
</dbReference>
<protein>
    <submittedName>
        <fullName evidence="3">DUF4232 domain-containing protein</fullName>
    </submittedName>
</protein>
<keyword evidence="4" id="KW-1185">Reference proteome</keyword>
<dbReference type="Proteomes" id="UP001596548">
    <property type="component" value="Unassembled WGS sequence"/>
</dbReference>
<evidence type="ECO:0000256" key="1">
    <source>
        <dbReference type="SAM" id="SignalP"/>
    </source>
</evidence>
<dbReference type="EMBL" id="JBHTBJ010000006">
    <property type="protein sequence ID" value="MFC7274579.1"/>
    <property type="molecule type" value="Genomic_DNA"/>
</dbReference>
<name>A0ABW2HNZ8_9ACTN</name>
<evidence type="ECO:0000313" key="3">
    <source>
        <dbReference type="EMBL" id="MFC7274579.1"/>
    </source>
</evidence>
<gene>
    <name evidence="3" type="ORF">ACFQS1_11350</name>
</gene>
<feature type="domain" description="DUF4232" evidence="2">
    <location>
        <begin position="41"/>
        <end position="170"/>
    </location>
</feature>
<keyword evidence="1" id="KW-0732">Signal</keyword>
<reference evidence="4" key="1">
    <citation type="journal article" date="2019" name="Int. J. Syst. Evol. Microbiol.">
        <title>The Global Catalogue of Microorganisms (GCM) 10K type strain sequencing project: providing services to taxonomists for standard genome sequencing and annotation.</title>
        <authorList>
            <consortium name="The Broad Institute Genomics Platform"/>
            <consortium name="The Broad Institute Genome Sequencing Center for Infectious Disease"/>
            <person name="Wu L."/>
            <person name="Ma J."/>
        </authorList>
    </citation>
    <scope>NUCLEOTIDE SEQUENCE [LARGE SCALE GENOMIC DNA]</scope>
    <source>
        <strain evidence="4">XZYJT-10</strain>
    </source>
</reference>
<accession>A0ABW2HNZ8</accession>
<evidence type="ECO:0000313" key="4">
    <source>
        <dbReference type="Proteomes" id="UP001596548"/>
    </source>
</evidence>
<feature type="signal peptide" evidence="1">
    <location>
        <begin position="1"/>
        <end position="16"/>
    </location>
</feature>
<evidence type="ECO:0000259" key="2">
    <source>
        <dbReference type="Pfam" id="PF14016"/>
    </source>
</evidence>
<comment type="caution">
    <text evidence="3">The sequence shown here is derived from an EMBL/GenBank/DDBJ whole genome shotgun (WGS) entry which is preliminary data.</text>
</comment>
<dbReference type="RefSeq" id="WP_378966696.1">
    <property type="nucleotide sequence ID" value="NZ_JBHTBJ010000006.1"/>
</dbReference>
<feature type="chain" id="PRO_5046675300" evidence="1">
    <location>
        <begin position="17"/>
        <end position="171"/>
    </location>
</feature>